<evidence type="ECO:0000256" key="1">
    <source>
        <dbReference type="SAM" id="MobiDB-lite"/>
    </source>
</evidence>
<gene>
    <name evidence="2" type="ORF">TPC1_31413</name>
</gene>
<dbReference type="EMBL" id="GDID01007514">
    <property type="protein sequence ID" value="JAP89092.1"/>
    <property type="molecule type" value="Transcribed_RNA"/>
</dbReference>
<reference evidence="2" key="1">
    <citation type="submission" date="2015-07" db="EMBL/GenBank/DDBJ databases">
        <title>Adaptation to a free-living lifestyle via gene acquisitions in the diplomonad Trepomonas sp. PC1.</title>
        <authorList>
            <person name="Xu F."/>
            <person name="Jerlstrom-Hultqvist J."/>
            <person name="Kolisko M."/>
            <person name="Simpson A.G.B."/>
            <person name="Roger A.J."/>
            <person name="Svard S.G."/>
            <person name="Andersson J.O."/>
        </authorList>
    </citation>
    <scope>NUCLEOTIDE SEQUENCE</scope>
    <source>
        <strain evidence="2">PC1</strain>
    </source>
</reference>
<accession>A0A146JWW1</accession>
<protein>
    <submittedName>
        <fullName evidence="2">Uncharacterized protein</fullName>
    </submittedName>
</protein>
<proteinExistence type="predicted"/>
<organism evidence="2">
    <name type="scientific">Trepomonas sp. PC1</name>
    <dbReference type="NCBI Taxonomy" id="1076344"/>
    <lineage>
        <taxon>Eukaryota</taxon>
        <taxon>Metamonada</taxon>
        <taxon>Diplomonadida</taxon>
        <taxon>Hexamitidae</taxon>
        <taxon>Hexamitinae</taxon>
        <taxon>Trepomonas</taxon>
    </lineage>
</organism>
<sequence length="362" mass="42317">QMTKIELKQRKYMQGSRTFSHSHGDPLNPTYKLPSFSVAPLPELYKFSYDLKRDQLNDPEFKARPLGYQKTLHKRPKTRDILNVSDICGRKSINIREQYDNQLSLENSRMRLSNRDPLEPRYDWANAESLQCKPHLVRKSQIAEPEAKTTKTRKYFADPMDCSFQKRSKSTLERKIPFSDEEFQIGERKTHKNPQSQEKTEFDVFQFLKQSGYLKPFQNVKESGQFDVPAQKPPSPGKELSNEPAGLYRGALDRIVCHETIGTLPGPPQDKMKRGQHEKDNEINVMVEKRELAKIQKKKEVKEFQLNLSSVINSQSQRDKLILSKQIEQEQPAKFLTKTEKKQIEHQQLKKQEIEMVKSLRE</sequence>
<dbReference type="AlphaFoldDB" id="A0A146JWW1"/>
<name>A0A146JWW1_9EUKA</name>
<feature type="non-terminal residue" evidence="2">
    <location>
        <position position="1"/>
    </location>
</feature>
<evidence type="ECO:0000313" key="2">
    <source>
        <dbReference type="EMBL" id="JAP89092.1"/>
    </source>
</evidence>
<feature type="region of interest" description="Disordered" evidence="1">
    <location>
        <begin position="1"/>
        <end position="26"/>
    </location>
</feature>